<keyword evidence="4 10" id="KW-0812">Transmembrane</keyword>
<evidence type="ECO:0000256" key="2">
    <source>
        <dbReference type="ARBA" id="ARBA00022448"/>
    </source>
</evidence>
<evidence type="ECO:0000256" key="8">
    <source>
        <dbReference type="ARBA" id="ARBA00023136"/>
    </source>
</evidence>
<dbReference type="Pfam" id="PF02416">
    <property type="entry name" value="TatA_B_E"/>
    <property type="match status" value="1"/>
</dbReference>
<dbReference type="AlphaFoldDB" id="A0A8T4I834"/>
<proteinExistence type="predicted"/>
<dbReference type="InterPro" id="IPR018448">
    <property type="entry name" value="TatB"/>
</dbReference>
<evidence type="ECO:0000256" key="6">
    <source>
        <dbReference type="ARBA" id="ARBA00022989"/>
    </source>
</evidence>
<evidence type="ECO:0000256" key="9">
    <source>
        <dbReference type="SAM" id="MobiDB-lite"/>
    </source>
</evidence>
<gene>
    <name evidence="11" type="primary">tatB</name>
    <name evidence="11" type="ORF">J7S20_01360</name>
</gene>
<keyword evidence="8 10" id="KW-0472">Membrane</keyword>
<reference evidence="11" key="1">
    <citation type="submission" date="2021-04" db="EMBL/GenBank/DDBJ databases">
        <title>Ouciella asimina sp. nov., isolated from the surface seawater in the hydrothermal field of Okinawa Trough.</title>
        <authorList>
            <person name="Shuang W."/>
        </authorList>
    </citation>
    <scope>NUCLEOTIDE SEQUENCE</scope>
    <source>
        <strain evidence="11">LXI357</strain>
    </source>
</reference>
<keyword evidence="3" id="KW-1003">Cell membrane</keyword>
<evidence type="ECO:0000313" key="11">
    <source>
        <dbReference type="EMBL" id="MBR0551148.1"/>
    </source>
</evidence>
<dbReference type="PANTHER" id="PTHR33162:SF1">
    <property type="entry name" value="SEC-INDEPENDENT PROTEIN TRANSLOCASE PROTEIN TATA, CHLOROPLASTIC"/>
    <property type="match status" value="1"/>
</dbReference>
<evidence type="ECO:0000313" key="12">
    <source>
        <dbReference type="Proteomes" id="UP000676996"/>
    </source>
</evidence>
<keyword evidence="2" id="KW-0813">Transport</keyword>
<keyword evidence="6 10" id="KW-1133">Transmembrane helix</keyword>
<dbReference type="Proteomes" id="UP000676996">
    <property type="component" value="Unassembled WGS sequence"/>
</dbReference>
<comment type="subcellular location">
    <subcellularLocation>
        <location evidence="1">Membrane</location>
        <topology evidence="1">Single-pass membrane protein</topology>
    </subcellularLocation>
</comment>
<keyword evidence="12" id="KW-1185">Reference proteome</keyword>
<dbReference type="InterPro" id="IPR003369">
    <property type="entry name" value="TatA/B/E"/>
</dbReference>
<evidence type="ECO:0000256" key="7">
    <source>
        <dbReference type="ARBA" id="ARBA00023010"/>
    </source>
</evidence>
<dbReference type="GO" id="GO:0043953">
    <property type="term" value="P:protein transport by the Tat complex"/>
    <property type="evidence" value="ECO:0007669"/>
    <property type="project" value="InterPro"/>
</dbReference>
<feature type="transmembrane region" description="Helical" evidence="10">
    <location>
        <begin position="6"/>
        <end position="22"/>
    </location>
</feature>
<dbReference type="EMBL" id="JAGRQC010000001">
    <property type="protein sequence ID" value="MBR0551148.1"/>
    <property type="molecule type" value="Genomic_DNA"/>
</dbReference>
<keyword evidence="5" id="KW-0653">Protein transport</keyword>
<comment type="caution">
    <text evidence="11">The sequence shown here is derived from an EMBL/GenBank/DDBJ whole genome shotgun (WGS) entry which is preliminary data.</text>
</comment>
<organism evidence="11 12">
    <name type="scientific">Stakelama marina</name>
    <dbReference type="NCBI Taxonomy" id="2826939"/>
    <lineage>
        <taxon>Bacteria</taxon>
        <taxon>Pseudomonadati</taxon>
        <taxon>Pseudomonadota</taxon>
        <taxon>Alphaproteobacteria</taxon>
        <taxon>Sphingomonadales</taxon>
        <taxon>Sphingomonadaceae</taxon>
        <taxon>Stakelama</taxon>
    </lineage>
</organism>
<dbReference type="PANTHER" id="PTHR33162">
    <property type="entry name" value="SEC-INDEPENDENT PROTEIN TRANSLOCASE PROTEIN TATA, CHLOROPLASTIC"/>
    <property type="match status" value="1"/>
</dbReference>
<keyword evidence="7" id="KW-0811">Translocation</keyword>
<dbReference type="RefSeq" id="WP_284052439.1">
    <property type="nucleotide sequence ID" value="NZ_JAGRQC010000001.1"/>
</dbReference>
<dbReference type="PRINTS" id="PR01506">
    <property type="entry name" value="TATBPROTEIN"/>
</dbReference>
<evidence type="ECO:0000256" key="3">
    <source>
        <dbReference type="ARBA" id="ARBA00022475"/>
    </source>
</evidence>
<accession>A0A8T4I834</accession>
<evidence type="ECO:0000256" key="4">
    <source>
        <dbReference type="ARBA" id="ARBA00022692"/>
    </source>
</evidence>
<sequence length="157" mass="17235">MLDVAPTELLVVVVVAILIIGPKDLPKAMRFVGQWVGRARAISRQFRSGIDAVIREAELQELEKKWAAENERIMREHPPESLPAPNDEKTVESEADSEPRPEPPRSDAPPPDKDDDSEPQLPLDSTIAESGKPELTEKPVIKDEGASEGADKDAATR</sequence>
<protein>
    <submittedName>
        <fullName evidence="11">Twin-arginine translocase subunit TatB</fullName>
    </submittedName>
</protein>
<dbReference type="GO" id="GO:0008320">
    <property type="term" value="F:protein transmembrane transporter activity"/>
    <property type="evidence" value="ECO:0007669"/>
    <property type="project" value="InterPro"/>
</dbReference>
<evidence type="ECO:0000256" key="5">
    <source>
        <dbReference type="ARBA" id="ARBA00022927"/>
    </source>
</evidence>
<evidence type="ECO:0000256" key="10">
    <source>
        <dbReference type="SAM" id="Phobius"/>
    </source>
</evidence>
<name>A0A8T4I834_9SPHN</name>
<feature type="compositionally biased region" description="Basic and acidic residues" evidence="9">
    <location>
        <begin position="70"/>
        <end position="79"/>
    </location>
</feature>
<dbReference type="GO" id="GO:0016020">
    <property type="term" value="C:membrane"/>
    <property type="evidence" value="ECO:0007669"/>
    <property type="project" value="UniProtKB-SubCell"/>
</dbReference>
<evidence type="ECO:0000256" key="1">
    <source>
        <dbReference type="ARBA" id="ARBA00004167"/>
    </source>
</evidence>
<feature type="region of interest" description="Disordered" evidence="9">
    <location>
        <begin position="70"/>
        <end position="157"/>
    </location>
</feature>
<dbReference type="NCBIfam" id="TIGR01410">
    <property type="entry name" value="tatB"/>
    <property type="match status" value="1"/>
</dbReference>
<feature type="compositionally biased region" description="Basic and acidic residues" evidence="9">
    <location>
        <begin position="131"/>
        <end position="157"/>
    </location>
</feature>
<feature type="compositionally biased region" description="Basic and acidic residues" evidence="9">
    <location>
        <begin position="86"/>
        <end position="105"/>
    </location>
</feature>
<dbReference type="Gene3D" id="1.20.5.3310">
    <property type="match status" value="1"/>
</dbReference>